<organism evidence="1">
    <name type="scientific">Pontimicrobium sp. SW4</name>
    <dbReference type="NCBI Taxonomy" id="3153519"/>
    <lineage>
        <taxon>Bacteria</taxon>
        <taxon>Pseudomonadati</taxon>
        <taxon>Bacteroidota</taxon>
        <taxon>Flavobacteriia</taxon>
        <taxon>Flavobacteriales</taxon>
        <taxon>Flavobacteriaceae</taxon>
        <taxon>Pontimicrobium</taxon>
    </lineage>
</organism>
<accession>A0AAU7BTZ8</accession>
<evidence type="ECO:0000313" key="1">
    <source>
        <dbReference type="EMBL" id="XBG61573.1"/>
    </source>
</evidence>
<protein>
    <submittedName>
        <fullName evidence="1">DUF4286 family protein</fullName>
    </submittedName>
</protein>
<dbReference type="InterPro" id="IPR025563">
    <property type="entry name" value="DUF4286"/>
</dbReference>
<dbReference type="EMBL" id="CP157199">
    <property type="protein sequence ID" value="XBG61573.1"/>
    <property type="molecule type" value="Genomic_DNA"/>
</dbReference>
<dbReference type="Pfam" id="PF14114">
    <property type="entry name" value="DUF4286"/>
    <property type="match status" value="1"/>
</dbReference>
<gene>
    <name evidence="1" type="ORF">ABGB03_01390</name>
</gene>
<name>A0AAU7BTZ8_9FLAO</name>
<sequence length="107" mass="12433">MIIYNVTVNVDESIHQEWLNWIKLHIPQVLATGKFIDAKLTKVLIDEEMGGTTYSVQYKAKSREALDSYYAHDAERLRSEGLKQFADKMLAFRTELEVIDEYSVTFN</sequence>
<reference evidence="1" key="1">
    <citation type="submission" date="2024-05" db="EMBL/GenBank/DDBJ databases">
        <title>Pontimicrobium maritimus sp. nov., isolated form sea water.</title>
        <authorList>
            <person name="Muhammad N."/>
            <person name="Vuong T.Q."/>
            <person name="Han H.L."/>
            <person name="Kim S.-G."/>
        </authorList>
    </citation>
    <scope>NUCLEOTIDE SEQUENCE</scope>
    <source>
        <strain evidence="1">SW4</strain>
    </source>
</reference>
<dbReference type="AlphaFoldDB" id="A0AAU7BTZ8"/>
<proteinExistence type="predicted"/>
<dbReference type="RefSeq" id="WP_347924208.1">
    <property type="nucleotide sequence ID" value="NZ_CP157199.1"/>
</dbReference>